<reference evidence="13" key="1">
    <citation type="submission" date="2007-07" db="EMBL/GenBank/DDBJ databases">
        <title>PCAP assembly of the Caenorhabditis remanei genome.</title>
        <authorList>
            <consortium name="The Caenorhabditis remanei Sequencing Consortium"/>
            <person name="Wilson R.K."/>
        </authorList>
    </citation>
    <scope>NUCLEOTIDE SEQUENCE [LARGE SCALE GENOMIC DNA]</scope>
    <source>
        <strain evidence="13">PB4641</strain>
    </source>
</reference>
<dbReference type="GO" id="GO:0006869">
    <property type="term" value="P:lipid transport"/>
    <property type="evidence" value="ECO:0007669"/>
    <property type="project" value="UniProtKB-KW"/>
</dbReference>
<proteinExistence type="inferred from homology"/>
<feature type="compositionally biased region" description="Basic residues" evidence="12">
    <location>
        <begin position="2261"/>
        <end position="2271"/>
    </location>
</feature>
<keyword evidence="6" id="KW-0256">Endoplasmic reticulum</keyword>
<gene>
    <name evidence="13" type="primary">Cre-atg-2</name>
    <name evidence="13" type="ORF">CRE_00590</name>
</gene>
<dbReference type="GO" id="GO:0005789">
    <property type="term" value="C:endoplasmic reticulum membrane"/>
    <property type="evidence" value="ECO:0007669"/>
    <property type="project" value="UniProtKB-SubCell"/>
</dbReference>
<accession>E3LDB4</accession>
<feature type="region of interest" description="Disordered" evidence="12">
    <location>
        <begin position="1440"/>
        <end position="1464"/>
    </location>
</feature>
<feature type="compositionally biased region" description="Acidic residues" evidence="12">
    <location>
        <begin position="1895"/>
        <end position="1907"/>
    </location>
</feature>
<organism evidence="14">
    <name type="scientific">Caenorhabditis remanei</name>
    <name type="common">Caenorhabditis vulgaris</name>
    <dbReference type="NCBI Taxonomy" id="31234"/>
    <lineage>
        <taxon>Eukaryota</taxon>
        <taxon>Metazoa</taxon>
        <taxon>Ecdysozoa</taxon>
        <taxon>Nematoda</taxon>
        <taxon>Chromadorea</taxon>
        <taxon>Rhabditida</taxon>
        <taxon>Rhabditina</taxon>
        <taxon>Rhabditomorpha</taxon>
        <taxon>Rhabditoidea</taxon>
        <taxon>Rhabditidae</taxon>
        <taxon>Peloderinae</taxon>
        <taxon>Caenorhabditis</taxon>
    </lineage>
</organism>
<dbReference type="GO" id="GO:0000422">
    <property type="term" value="P:autophagy of mitochondrion"/>
    <property type="evidence" value="ECO:0007669"/>
    <property type="project" value="TreeGrafter"/>
</dbReference>
<dbReference type="eggNOG" id="KOG2993">
    <property type="taxonomic scope" value="Eukaryota"/>
</dbReference>
<feature type="compositionally biased region" description="Basic residues" evidence="12">
    <location>
        <begin position="1445"/>
        <end position="1455"/>
    </location>
</feature>
<protein>
    <recommendedName>
        <fullName evidence="4">Autophagy-related protein 2</fullName>
    </recommendedName>
</protein>
<dbReference type="STRING" id="31234.E3LDB4"/>
<evidence type="ECO:0000256" key="5">
    <source>
        <dbReference type="ARBA" id="ARBA00022448"/>
    </source>
</evidence>
<evidence type="ECO:0000256" key="7">
    <source>
        <dbReference type="ARBA" id="ARBA00023006"/>
    </source>
</evidence>
<keyword evidence="8" id="KW-0445">Lipid transport</keyword>
<evidence type="ECO:0000313" key="13">
    <source>
        <dbReference type="EMBL" id="EFO82572.1"/>
    </source>
</evidence>
<feature type="region of interest" description="Disordered" evidence="12">
    <location>
        <begin position="2049"/>
        <end position="2082"/>
    </location>
</feature>
<name>E3LDB4_CAERE</name>
<comment type="catalytic activity">
    <reaction evidence="11">
        <text>a 1,2-diacyl-sn-glycero-3-phosphoethanolamine(in) = a 1,2-diacyl-sn-glycero-3-phosphoethanolamine(out)</text>
        <dbReference type="Rhea" id="RHEA:38895"/>
        <dbReference type="ChEBI" id="CHEBI:64612"/>
    </reaction>
</comment>
<dbReference type="EMBL" id="DS268407">
    <property type="protein sequence ID" value="EFO82572.1"/>
    <property type="molecule type" value="Genomic_DNA"/>
</dbReference>
<dbReference type="Proteomes" id="UP000008281">
    <property type="component" value="Unassembled WGS sequence"/>
</dbReference>
<comment type="similarity">
    <text evidence="3">Belongs to the ATG2 family.</text>
</comment>
<feature type="compositionally biased region" description="Polar residues" evidence="12">
    <location>
        <begin position="1728"/>
        <end position="1740"/>
    </location>
</feature>
<dbReference type="FunCoup" id="E3LDB4">
    <property type="interactions" value="2285"/>
</dbReference>
<feature type="region of interest" description="Disordered" evidence="12">
    <location>
        <begin position="1978"/>
        <end position="2015"/>
    </location>
</feature>
<evidence type="ECO:0000256" key="12">
    <source>
        <dbReference type="SAM" id="MobiDB-lite"/>
    </source>
</evidence>
<feature type="compositionally biased region" description="Basic and acidic residues" evidence="12">
    <location>
        <begin position="2063"/>
        <end position="2082"/>
    </location>
</feature>
<dbReference type="GO" id="GO:0061723">
    <property type="term" value="P:glycophagy"/>
    <property type="evidence" value="ECO:0007669"/>
    <property type="project" value="TreeGrafter"/>
</dbReference>
<dbReference type="Pfam" id="PF13329">
    <property type="entry name" value="ATG2_CAD"/>
    <property type="match status" value="2"/>
</dbReference>
<evidence type="ECO:0000256" key="8">
    <source>
        <dbReference type="ARBA" id="ARBA00023055"/>
    </source>
</evidence>
<dbReference type="GO" id="GO:0034727">
    <property type="term" value="P:piecemeal microautophagy of the nucleus"/>
    <property type="evidence" value="ECO:0007669"/>
    <property type="project" value="TreeGrafter"/>
</dbReference>
<dbReference type="InParanoid" id="E3LDB4"/>
<evidence type="ECO:0000256" key="2">
    <source>
        <dbReference type="ARBA" id="ARBA00004623"/>
    </source>
</evidence>
<evidence type="ECO:0000256" key="4">
    <source>
        <dbReference type="ARBA" id="ARBA00018070"/>
    </source>
</evidence>
<evidence type="ECO:0000256" key="9">
    <source>
        <dbReference type="ARBA" id="ARBA00023136"/>
    </source>
</evidence>
<evidence type="ECO:0000256" key="3">
    <source>
        <dbReference type="ARBA" id="ARBA00009714"/>
    </source>
</evidence>
<dbReference type="GO" id="GO:0010508">
    <property type="term" value="P:positive regulation of autophagy"/>
    <property type="evidence" value="ECO:0007669"/>
    <property type="project" value="EnsemblMetazoa"/>
</dbReference>
<evidence type="ECO:0000256" key="10">
    <source>
        <dbReference type="ARBA" id="ARBA00024479"/>
    </source>
</evidence>
<keyword evidence="5" id="KW-0813">Transport</keyword>
<dbReference type="InterPro" id="IPR026849">
    <property type="entry name" value="ATG2"/>
</dbReference>
<dbReference type="GO" id="GO:0043495">
    <property type="term" value="F:protein-membrane adaptor activity"/>
    <property type="evidence" value="ECO:0007669"/>
    <property type="project" value="TreeGrafter"/>
</dbReference>
<dbReference type="PANTHER" id="PTHR13190">
    <property type="entry name" value="AUTOPHAGY-RELATED 2, ISOFORM A"/>
    <property type="match status" value="1"/>
</dbReference>
<dbReference type="GO" id="GO:0034045">
    <property type="term" value="C:phagophore assembly site membrane"/>
    <property type="evidence" value="ECO:0007669"/>
    <property type="project" value="UniProtKB-SubCell"/>
</dbReference>
<evidence type="ECO:0000256" key="11">
    <source>
        <dbReference type="ARBA" id="ARBA00024615"/>
    </source>
</evidence>
<dbReference type="PANTHER" id="PTHR13190:SF1">
    <property type="entry name" value="AUTOPHAGY-RELATED 2, ISOFORM A"/>
    <property type="match status" value="1"/>
</dbReference>
<keyword evidence="7" id="KW-0072">Autophagy</keyword>
<dbReference type="GO" id="GO:0061709">
    <property type="term" value="P:reticulophagy"/>
    <property type="evidence" value="ECO:0007669"/>
    <property type="project" value="TreeGrafter"/>
</dbReference>
<feature type="region of interest" description="Disordered" evidence="12">
    <location>
        <begin position="2254"/>
        <end position="2275"/>
    </location>
</feature>
<dbReference type="GO" id="GO:0061908">
    <property type="term" value="C:phagophore"/>
    <property type="evidence" value="ECO:0007669"/>
    <property type="project" value="TreeGrafter"/>
</dbReference>
<dbReference type="OrthoDB" id="18982at2759"/>
<feature type="region of interest" description="Disordered" evidence="12">
    <location>
        <begin position="1886"/>
        <end position="1937"/>
    </location>
</feature>
<comment type="catalytic activity">
    <reaction evidence="10">
        <text>a 1,2-diacyl-sn-glycero-3-phospho-L-serine(in) = a 1,2-diacyl-sn-glycero-3-phospho-L-serine(out)</text>
        <dbReference type="Rhea" id="RHEA:38663"/>
        <dbReference type="ChEBI" id="CHEBI:57262"/>
    </reaction>
</comment>
<sequence>MTLHTINRVWCKIMIQRYLGVWLDNNLSFDQLSIELSNGSLELECLDINTRAVSAALAAGSIPLKLVDGYVGKIRIEIPWVRIMTDPTRMSIEDLQLTFRGADVVKLDDMETSKFKFFLKLKKNCFSVTSMIESVLMSLSTDDMARSVFDEVSKENSITMDFKGNEETADSFSGIINAVWSRFCLTVHNLTLRFENEPKNKSEMATAVEIHVQKITFMDEQMRSCEMDHTNATDLVTTQPHGVGSTTNLNKNLTFHGVSIHTDVFSEIANDGNEDEILITSMHIRREKAKQMSPTKSVYNSSHPDMFQSAMSDMDAFHSCYDKLTQESTSPDQLETLRTAPAEPELFSNPIKCGEVIGDISCVFRIKNAANDVNVADIEESKIETDIFVKGLNLFATASQIEIIKRYFLSITTPKGIIVQEQGKPMSKEDYENMTKNMEPNQTPEAPISVPTFGGNWNAGEEFKEFENAKSLKQKEKEKSEKEKFKTLKANSNVKEEFTVRTHIGTLLAYIPHCDYMSSDYARQHGGYGKVLEALQKESKQFFMGIQGFSFLSKHGLANIRQAAEAFYPKDHLRIIGGSLAVTSSSSRIGTVDTFSCRINATHFDMLEYLTPESAPGHNGPLTVNILDYSNQENVECDPNFKMVLRTSTEKKGETKIDVLLGAVRSELDFSIIDRISNLIICKPFFDDESEKGAQRNKVPQLKDDLYAEVNATEDDAKSKTLFNLVCPNWQVDLRIPKADLRDPTGSRLPFSQRHVHNEYLSLGIKEIDVSIPIGKDVSFIEILCSEMFGDFCGEGLNIPKEQQRVLYASKNGFDKINLKLALNGNTKIPGRDSTSSSIPESMLKSVSADIMMAHPKKEGPFSKVPRSYMSHDGEEKEEIIQAGTRREILSFQKDCEDFASTFMLFTIPVLKLHIPEKSFLEILYNRLVNDLALFQPAAPAFRAEADAVINAQPVESFQECVSPKNYGSPHFSCYSSTNLFNCSAESEHSESDDDALTLKESVDSIDFDRDVPHTFVMTLNAKKCAILCNTSIKEDEKAPEAAQVSLDLEKVHIGTTAGYHGNINHTYFHFTSSKAAVGSVDALKGVQIPNVISAKDFGKWNKDLNQLEYVLATDELSSGSTEDAFAVALHMNFKPDVNVKDVLVGIAIRNSQLQAKPFKNWGAFWITQLSELFTLQDYAIPGYVLPTVSTDLHICLENAIIGYDHSWINPSSKLKLRAALGHCNLASSIVSDMNISKVCCIFEMSINTLFSLFQTLCIFESCRLYMSHDSLKDAVRFEGYGAPKAPTKKFIPFLDFGSVQLDILFAVGEETGSRTTPAFEIRCQNDIINAWACADSLATFIQTVMEYTSHGQVPVKTPAEEETDELEKSIKNEDIAKSVAGESVWSDASTGSKHIQKMGVGAALPDDVEKRLQAMIREAVDENDESAGIAIGEDAVKEFTMTKPKPKKPSRKPSKNMEDPTRNYTITDEEFCMVDDNVFGSGITNLPGESRVRSMTAKNKYDEPPLTKQDFFHSIEESGNDGLYQTMSGNWTPALRYFLKDVTLRLSLYAGNDLSTTPSPIRTYCTEEYRNGYGPEQKIEKNSAGGPNRDHSAFVVLELNRITYLKQVFEKNAPLLSTSLFQIGDVVIKDCVKASTIQEMLYQYSVVNQPRRGSAPIFSVRIAESQSKEGKMRVSMLPIKINVDQDTMEFLIEFFEETSRLLDLPKNQMNPLIQRPVIEVPAEPSSRKTSPKTSVSSSEGDVAPRMYPSIPEPAMTLEPLQPSPVQPATPLGTFLLTWCLNLTFSENTNILIISGDLSYLEKISSNHQSPVKRPIIDAPLTASAVSIGITDIYEGIISKLFVLGRIFESPKNEVDDEPVDPIQIEEMGNFNINEELRRINELGKSKSSPLFNDSESESSDEEDETNTDFVVPHTSQHQKLHESFDPAHPANLSDLAGDWADDDDSIDHFTAHTENDHYHNSKTTKCEELQSLNLMDEEESGKGSMTSPMPSSPLRSARSVKRELPPLKMPQQPLSNDDILLRSTMMGSIHPTQSVHNLVDTSDDLEEHSNFLDGLDDDEDEEKQKVEEEMEEEQKKEEEERDKEIQEAVERGETFFKQFVFSPSVNIYVDYQGKRKITMEKQGAIVGLLMAFGQLNQMPITLKKINTRTGLLGSGRCMQHAIGEWSGDMLTNMPSVIASYGPISPLVQIGRGVVDLFWMPVSEFRKNDGNVMKGVQRGVGSFSVSSAAGIVGMAQTVTGFVQSLAEMTMNEIKPDDPSTRRSRRYNRHHGTNPTDVRHSLQLAYGILYDGYHQTRDDLELAAQEDRASGNSVVRSAFRYAVPTFLGPIVMATQVTYQLLGGLRNQLRPDTYQDERRKWGEKDVPGGVNK</sequence>
<keyword evidence="9" id="KW-0472">Membrane</keyword>
<feature type="region of interest" description="Disordered" evidence="12">
    <location>
        <begin position="1721"/>
        <end position="1747"/>
    </location>
</feature>
<evidence type="ECO:0000256" key="1">
    <source>
        <dbReference type="ARBA" id="ARBA00004406"/>
    </source>
</evidence>
<evidence type="ECO:0000256" key="6">
    <source>
        <dbReference type="ARBA" id="ARBA00022824"/>
    </source>
</evidence>
<evidence type="ECO:0000313" key="14">
    <source>
        <dbReference type="Proteomes" id="UP000008281"/>
    </source>
</evidence>
<comment type="subcellular location">
    <subcellularLocation>
        <location evidence="1">Endoplasmic reticulum membrane</location>
        <topology evidence="1">Peripheral membrane protein</topology>
    </subcellularLocation>
    <subcellularLocation>
        <location evidence="2">Preautophagosomal structure membrane</location>
        <topology evidence="2">Peripheral membrane protein</topology>
    </subcellularLocation>
</comment>
<dbReference type="GO" id="GO:0032266">
    <property type="term" value="F:phosphatidylinositol-3-phosphate binding"/>
    <property type="evidence" value="ECO:0007669"/>
    <property type="project" value="TreeGrafter"/>
</dbReference>
<dbReference type="HOGENOM" id="CLU_001781_0_0_1"/>
<dbReference type="GO" id="GO:0000045">
    <property type="term" value="P:autophagosome assembly"/>
    <property type="evidence" value="ECO:0007669"/>
    <property type="project" value="TreeGrafter"/>
</dbReference>
<keyword evidence="14" id="KW-1185">Reference proteome</keyword>
<dbReference type="OMA" id="VDNHFCL"/>